<dbReference type="AlphaFoldDB" id="M0QJD2"/>
<evidence type="ECO:0000313" key="4">
    <source>
        <dbReference type="Proteomes" id="UP000011666"/>
    </source>
</evidence>
<dbReference type="RefSeq" id="WP_007618821.1">
    <property type="nucleotide sequence ID" value="NZ_BANX01000008.1"/>
</dbReference>
<sequence length="109" mass="11710">MQFSKAFGLVGYVGMLIGLAFAVLAIGGAAGGHNSAIWFGIAAALTLITAIVLIAGSRGLLTSRPVRNRTHQDPLQPEVTPEEEAWYEDEYRPQDDVQVTQARDRPSDG</sequence>
<accession>M0QJD2</accession>
<name>M0QJD2_9ACTN</name>
<dbReference type="STRING" id="1223545.GS4_08_01270"/>
<feature type="transmembrane region" description="Helical" evidence="2">
    <location>
        <begin position="36"/>
        <end position="61"/>
    </location>
</feature>
<feature type="region of interest" description="Disordered" evidence="1">
    <location>
        <begin position="65"/>
        <end position="109"/>
    </location>
</feature>
<protein>
    <submittedName>
        <fullName evidence="3">Uncharacterized protein</fullName>
    </submittedName>
</protein>
<keyword evidence="2" id="KW-1133">Transmembrane helix</keyword>
<keyword evidence="2" id="KW-0472">Membrane</keyword>
<comment type="caution">
    <text evidence="3">The sequence shown here is derived from an EMBL/GenBank/DDBJ whole genome shotgun (WGS) entry which is preliminary data.</text>
</comment>
<evidence type="ECO:0000256" key="1">
    <source>
        <dbReference type="SAM" id="MobiDB-lite"/>
    </source>
</evidence>
<dbReference type="Proteomes" id="UP000011666">
    <property type="component" value="Unassembled WGS sequence"/>
</dbReference>
<reference evidence="3 4" key="1">
    <citation type="submission" date="2013-01" db="EMBL/GenBank/DDBJ databases">
        <title>Whole genome shotgun sequence of Gordonia soli NBRC 108243.</title>
        <authorList>
            <person name="Isaki-Nakamura S."/>
            <person name="Hosoyama A."/>
            <person name="Tsuchikane K."/>
            <person name="Ando Y."/>
            <person name="Baba S."/>
            <person name="Ohji S."/>
            <person name="Hamada M."/>
            <person name="Tamura T."/>
            <person name="Yamazoe A."/>
            <person name="Yamazaki S."/>
            <person name="Fujita N."/>
        </authorList>
    </citation>
    <scope>NUCLEOTIDE SEQUENCE [LARGE SCALE GENOMIC DNA]</scope>
    <source>
        <strain evidence="3 4">NBRC 108243</strain>
    </source>
</reference>
<evidence type="ECO:0000313" key="3">
    <source>
        <dbReference type="EMBL" id="GAC67542.1"/>
    </source>
</evidence>
<feature type="transmembrane region" description="Helical" evidence="2">
    <location>
        <begin position="7"/>
        <end position="30"/>
    </location>
</feature>
<keyword evidence="4" id="KW-1185">Reference proteome</keyword>
<dbReference type="EMBL" id="BANX01000008">
    <property type="protein sequence ID" value="GAC67542.1"/>
    <property type="molecule type" value="Genomic_DNA"/>
</dbReference>
<dbReference type="eggNOG" id="ENOG5031W2E">
    <property type="taxonomic scope" value="Bacteria"/>
</dbReference>
<evidence type="ECO:0000256" key="2">
    <source>
        <dbReference type="SAM" id="Phobius"/>
    </source>
</evidence>
<organism evidence="3 4">
    <name type="scientific">Gordonia soli NBRC 108243</name>
    <dbReference type="NCBI Taxonomy" id="1223545"/>
    <lineage>
        <taxon>Bacteria</taxon>
        <taxon>Bacillati</taxon>
        <taxon>Actinomycetota</taxon>
        <taxon>Actinomycetes</taxon>
        <taxon>Mycobacteriales</taxon>
        <taxon>Gordoniaceae</taxon>
        <taxon>Gordonia</taxon>
    </lineage>
</organism>
<proteinExistence type="predicted"/>
<keyword evidence="2" id="KW-0812">Transmembrane</keyword>
<gene>
    <name evidence="3" type="ORF">GS4_08_01270</name>
</gene>